<evidence type="ECO:0000313" key="3">
    <source>
        <dbReference type="Proteomes" id="UP001219518"/>
    </source>
</evidence>
<dbReference type="AlphaFoldDB" id="A0AAE1L8U2"/>
<name>A0AAE1L8U2_9NEOP</name>
<feature type="compositionally biased region" description="Acidic residues" evidence="1">
    <location>
        <begin position="1"/>
        <end position="20"/>
    </location>
</feature>
<protein>
    <submittedName>
        <fullName evidence="2">Tetratricopeptide repeat protein 39B</fullName>
    </submittedName>
</protein>
<sequence>MDDEYHDDFPDSDDDDDDDMPPSTTNNRRLAPLPFSPKKKAFKMENEREGKGAMIAKECTYKLKLFMNNTFAARHKKYKWWKSRSLFHLNIERLDYFSLLDHMTNLLEENVKKNLIFGKPRSY</sequence>
<organism evidence="2 3">
    <name type="scientific">Frankliniella fusca</name>
    <dbReference type="NCBI Taxonomy" id="407009"/>
    <lineage>
        <taxon>Eukaryota</taxon>
        <taxon>Metazoa</taxon>
        <taxon>Ecdysozoa</taxon>
        <taxon>Arthropoda</taxon>
        <taxon>Hexapoda</taxon>
        <taxon>Insecta</taxon>
        <taxon>Pterygota</taxon>
        <taxon>Neoptera</taxon>
        <taxon>Paraneoptera</taxon>
        <taxon>Thysanoptera</taxon>
        <taxon>Terebrantia</taxon>
        <taxon>Thripoidea</taxon>
        <taxon>Thripidae</taxon>
        <taxon>Frankliniella</taxon>
    </lineage>
</organism>
<evidence type="ECO:0000256" key="1">
    <source>
        <dbReference type="SAM" id="MobiDB-lite"/>
    </source>
</evidence>
<keyword evidence="3" id="KW-1185">Reference proteome</keyword>
<dbReference type="Proteomes" id="UP001219518">
    <property type="component" value="Unassembled WGS sequence"/>
</dbReference>
<dbReference type="EMBL" id="JAHWGI010000085">
    <property type="protein sequence ID" value="KAK3909187.1"/>
    <property type="molecule type" value="Genomic_DNA"/>
</dbReference>
<gene>
    <name evidence="2" type="ORF">KUF71_003786</name>
</gene>
<evidence type="ECO:0000313" key="2">
    <source>
        <dbReference type="EMBL" id="KAK3909187.1"/>
    </source>
</evidence>
<reference evidence="2" key="1">
    <citation type="submission" date="2021-07" db="EMBL/GenBank/DDBJ databases">
        <authorList>
            <person name="Catto M.A."/>
            <person name="Jacobson A."/>
            <person name="Kennedy G."/>
            <person name="Labadie P."/>
            <person name="Hunt B.G."/>
            <person name="Srinivasan R."/>
        </authorList>
    </citation>
    <scope>NUCLEOTIDE SEQUENCE</scope>
    <source>
        <strain evidence="2">PL_HMW_Pooled</strain>
        <tissue evidence="2">Head</tissue>
    </source>
</reference>
<reference evidence="2" key="2">
    <citation type="journal article" date="2023" name="BMC Genomics">
        <title>Pest status, molecular evolution, and epigenetic factors derived from the genome assembly of Frankliniella fusca, a thysanopteran phytovirus vector.</title>
        <authorList>
            <person name="Catto M.A."/>
            <person name="Labadie P.E."/>
            <person name="Jacobson A.L."/>
            <person name="Kennedy G.G."/>
            <person name="Srinivasan R."/>
            <person name="Hunt B.G."/>
        </authorList>
    </citation>
    <scope>NUCLEOTIDE SEQUENCE</scope>
    <source>
        <strain evidence="2">PL_HMW_Pooled</strain>
    </source>
</reference>
<feature type="region of interest" description="Disordered" evidence="1">
    <location>
        <begin position="1"/>
        <end position="36"/>
    </location>
</feature>
<accession>A0AAE1L8U2</accession>
<comment type="caution">
    <text evidence="2">The sequence shown here is derived from an EMBL/GenBank/DDBJ whole genome shotgun (WGS) entry which is preliminary data.</text>
</comment>
<proteinExistence type="predicted"/>